<dbReference type="SUPFAM" id="SSF55486">
    <property type="entry name" value="Metalloproteases ('zincins'), catalytic domain"/>
    <property type="match status" value="1"/>
</dbReference>
<comment type="caution">
    <text evidence="1">The sequence shown here is derived from an EMBL/GenBank/DDBJ whole genome shotgun (WGS) entry which is preliminary data.</text>
</comment>
<name>I2GEL4_9BACT</name>
<sequence>MAITQAMWTHGHAMQVEFPDRVRSVWRAGFFIRVVGQPNSTNWFHFGIPTAVIVNDKRQMVDSVMLRFRAGSPQAAVTNVHVYDGEGRIATHDGLNLSPTAFGLERFQVTGKPDVLWGIGISVGVRFSGTTDAQNTLEFSAAGCDFNLFETVRLHTKVLTQPTVSIDTMINSMRQVYEPAGIRVVHMSNETLNLPDLNVVDVGGCTRGETTTEQNQLFNNRNNVGRNDVVVYFVQATNPPYNGCAAHPSGRPGAVVASGATRWTLGHEIGHVLGLSHVNDNNRLMTGNGTANITNPPPDLINSEISTMKSNALTVNA</sequence>
<dbReference type="EMBL" id="CAIT01000005">
    <property type="protein sequence ID" value="CCH52339.1"/>
    <property type="molecule type" value="Genomic_DNA"/>
</dbReference>
<dbReference type="eggNOG" id="ENOG5033ABD">
    <property type="taxonomic scope" value="Bacteria"/>
</dbReference>
<protein>
    <recommendedName>
        <fullName evidence="3">Peptidase M10 metallopeptidase domain-containing protein</fullName>
    </recommendedName>
</protein>
<proteinExistence type="predicted"/>
<reference evidence="1 2" key="1">
    <citation type="journal article" date="2012" name="J. Bacteriol.">
        <title>Genome Sequence of the Filamentous Bacterium Fibrisoma limi BUZ 3T.</title>
        <authorList>
            <person name="Filippini M."/>
            <person name="Qi W."/>
            <person name="Jaenicke S."/>
            <person name="Goesmann A."/>
            <person name="Smits T.H."/>
            <person name="Bagheri H.C."/>
        </authorList>
    </citation>
    <scope>NUCLEOTIDE SEQUENCE [LARGE SCALE GENOMIC DNA]</scope>
    <source>
        <strain evidence="2">BUZ 3T</strain>
    </source>
</reference>
<dbReference type="STRING" id="1185876.BN8_01333"/>
<dbReference type="RefSeq" id="WP_009280923.1">
    <property type="nucleotide sequence ID" value="NZ_CAIT01000005.1"/>
</dbReference>
<accession>I2GEL4</accession>
<dbReference type="OrthoDB" id="912280at2"/>
<evidence type="ECO:0008006" key="3">
    <source>
        <dbReference type="Google" id="ProtNLM"/>
    </source>
</evidence>
<dbReference type="Gene3D" id="3.40.390.10">
    <property type="entry name" value="Collagenase (Catalytic Domain)"/>
    <property type="match status" value="1"/>
</dbReference>
<dbReference type="GO" id="GO:0008237">
    <property type="term" value="F:metallopeptidase activity"/>
    <property type="evidence" value="ECO:0007669"/>
    <property type="project" value="InterPro"/>
</dbReference>
<dbReference type="InterPro" id="IPR024079">
    <property type="entry name" value="MetalloPept_cat_dom_sf"/>
</dbReference>
<evidence type="ECO:0000313" key="1">
    <source>
        <dbReference type="EMBL" id="CCH52339.1"/>
    </source>
</evidence>
<dbReference type="Pfam" id="PF20328">
    <property type="entry name" value="DUF6623"/>
    <property type="match status" value="1"/>
</dbReference>
<evidence type="ECO:0000313" key="2">
    <source>
        <dbReference type="Proteomes" id="UP000009309"/>
    </source>
</evidence>
<organism evidence="1 2">
    <name type="scientific">Fibrisoma limi BUZ 3</name>
    <dbReference type="NCBI Taxonomy" id="1185876"/>
    <lineage>
        <taxon>Bacteria</taxon>
        <taxon>Pseudomonadati</taxon>
        <taxon>Bacteroidota</taxon>
        <taxon>Cytophagia</taxon>
        <taxon>Cytophagales</taxon>
        <taxon>Spirosomataceae</taxon>
        <taxon>Fibrisoma</taxon>
    </lineage>
</organism>
<dbReference type="AlphaFoldDB" id="I2GEL4"/>
<dbReference type="InterPro" id="IPR046731">
    <property type="entry name" value="DUF6623"/>
</dbReference>
<dbReference type="Proteomes" id="UP000009309">
    <property type="component" value="Unassembled WGS sequence"/>
</dbReference>
<gene>
    <name evidence="1" type="ORF">BN8_01333</name>
</gene>
<keyword evidence="2" id="KW-1185">Reference proteome</keyword>